<proteinExistence type="predicted"/>
<accession>A0ABQ3VHP6</accession>
<evidence type="ECO:0000313" key="3">
    <source>
        <dbReference type="Proteomes" id="UP000635565"/>
    </source>
</evidence>
<dbReference type="RefSeq" id="WP_201363002.1">
    <property type="nucleotide sequence ID" value="NZ_BNJJ01000008.1"/>
</dbReference>
<dbReference type="EMBL" id="BNJJ01000008">
    <property type="protein sequence ID" value="GHO85348.1"/>
    <property type="molecule type" value="Genomic_DNA"/>
</dbReference>
<organism evidence="2 3">
    <name type="scientific">Dictyobacter formicarum</name>
    <dbReference type="NCBI Taxonomy" id="2778368"/>
    <lineage>
        <taxon>Bacteria</taxon>
        <taxon>Bacillati</taxon>
        <taxon>Chloroflexota</taxon>
        <taxon>Ktedonobacteria</taxon>
        <taxon>Ktedonobacterales</taxon>
        <taxon>Dictyobacteraceae</taxon>
        <taxon>Dictyobacter</taxon>
    </lineage>
</organism>
<keyword evidence="1" id="KW-0812">Transmembrane</keyword>
<comment type="caution">
    <text evidence="2">The sequence shown here is derived from an EMBL/GenBank/DDBJ whole genome shotgun (WGS) entry which is preliminary data.</text>
</comment>
<gene>
    <name evidence="2" type="ORF">KSZ_33540</name>
</gene>
<keyword evidence="3" id="KW-1185">Reference proteome</keyword>
<sequence length="63" mass="7133">MKQQFSGFWHLCKDTIVIPIAKSALYYFCFFLFMGFAVFVFLLIWGSAVTGLVSALSHIHSVP</sequence>
<keyword evidence="1" id="KW-1133">Transmembrane helix</keyword>
<keyword evidence="1" id="KW-0472">Membrane</keyword>
<protein>
    <submittedName>
        <fullName evidence="2">Uncharacterized protein</fullName>
    </submittedName>
</protein>
<reference evidence="2 3" key="1">
    <citation type="journal article" date="2021" name="Int. J. Syst. Evol. Microbiol.">
        <title>Reticulibacter mediterranei gen. nov., sp. nov., within the new family Reticulibacteraceae fam. nov., and Ktedonospora formicarum gen. nov., sp. nov., Ktedonobacter robiniae sp. nov., Dictyobacter formicarum sp. nov. and Dictyobacter arantiisoli sp. nov., belonging to the class Ktedonobacteria.</title>
        <authorList>
            <person name="Yabe S."/>
            <person name="Zheng Y."/>
            <person name="Wang C.M."/>
            <person name="Sakai Y."/>
            <person name="Abe K."/>
            <person name="Yokota A."/>
            <person name="Donadio S."/>
            <person name="Cavaletti L."/>
            <person name="Monciardini P."/>
        </authorList>
    </citation>
    <scope>NUCLEOTIDE SEQUENCE [LARGE SCALE GENOMIC DNA]</scope>
    <source>
        <strain evidence="2 3">SOSP1-9</strain>
    </source>
</reference>
<feature type="transmembrane region" description="Helical" evidence="1">
    <location>
        <begin position="25"/>
        <end position="48"/>
    </location>
</feature>
<dbReference type="Proteomes" id="UP000635565">
    <property type="component" value="Unassembled WGS sequence"/>
</dbReference>
<evidence type="ECO:0000256" key="1">
    <source>
        <dbReference type="SAM" id="Phobius"/>
    </source>
</evidence>
<evidence type="ECO:0000313" key="2">
    <source>
        <dbReference type="EMBL" id="GHO85348.1"/>
    </source>
</evidence>
<name>A0ABQ3VHP6_9CHLR</name>